<keyword evidence="7" id="KW-1133">Transmembrane helix</keyword>
<feature type="region of interest" description="Disordered" evidence="10">
    <location>
        <begin position="86"/>
        <end position="179"/>
    </location>
</feature>
<keyword evidence="4" id="KW-1003">Cell membrane</keyword>
<reference evidence="12" key="1">
    <citation type="journal article" date="2019" name="Int. J. Syst. Evol. Microbiol.">
        <title>The Global Catalogue of Microorganisms (GCM) 10K type strain sequencing project: providing services to taxonomists for standard genome sequencing and annotation.</title>
        <authorList>
            <consortium name="The Broad Institute Genomics Platform"/>
            <consortium name="The Broad Institute Genome Sequencing Center for Infectious Disease"/>
            <person name="Wu L."/>
            <person name="Ma J."/>
        </authorList>
    </citation>
    <scope>NUCLEOTIDE SEQUENCE [LARGE SCALE GENOMIC DNA]</scope>
    <source>
        <strain evidence="12">NBRC 108565</strain>
    </source>
</reference>
<evidence type="ECO:0000256" key="4">
    <source>
        <dbReference type="ARBA" id="ARBA00022475"/>
    </source>
</evidence>
<dbReference type="PRINTS" id="PR01853">
    <property type="entry name" value="YAJCTRNLCASE"/>
</dbReference>
<evidence type="ECO:0000256" key="5">
    <source>
        <dbReference type="ARBA" id="ARBA00022692"/>
    </source>
</evidence>
<dbReference type="PANTHER" id="PTHR33909:SF1">
    <property type="entry name" value="SEC TRANSLOCON ACCESSORY COMPLEX SUBUNIT YAJC"/>
    <property type="match status" value="1"/>
</dbReference>
<evidence type="ECO:0000256" key="7">
    <source>
        <dbReference type="ARBA" id="ARBA00022989"/>
    </source>
</evidence>
<evidence type="ECO:0000256" key="6">
    <source>
        <dbReference type="ARBA" id="ARBA00022927"/>
    </source>
</evidence>
<dbReference type="Proteomes" id="UP001321475">
    <property type="component" value="Chromosome"/>
</dbReference>
<accession>A0ABN6XFI8</accession>
<evidence type="ECO:0000256" key="9">
    <source>
        <dbReference type="ARBA" id="ARBA00023136"/>
    </source>
</evidence>
<dbReference type="SMART" id="SM01323">
    <property type="entry name" value="YajC"/>
    <property type="match status" value="1"/>
</dbReference>
<dbReference type="EMBL" id="AP027729">
    <property type="protein sequence ID" value="BDZ43480.1"/>
    <property type="molecule type" value="Genomic_DNA"/>
</dbReference>
<comment type="subcellular location">
    <subcellularLocation>
        <location evidence="1">Cell membrane</location>
        <topology evidence="1">Single-pass membrane protein</topology>
    </subcellularLocation>
</comment>
<evidence type="ECO:0000256" key="2">
    <source>
        <dbReference type="ARBA" id="ARBA00006742"/>
    </source>
</evidence>
<evidence type="ECO:0000256" key="1">
    <source>
        <dbReference type="ARBA" id="ARBA00004162"/>
    </source>
</evidence>
<comment type="similarity">
    <text evidence="2">Belongs to the YajC family.</text>
</comment>
<keyword evidence="9" id="KW-0472">Membrane</keyword>
<proteinExistence type="inferred from homology"/>
<keyword evidence="5" id="KW-0812">Transmembrane</keyword>
<dbReference type="InterPro" id="IPR003849">
    <property type="entry name" value="Preprotein_translocase_YajC"/>
</dbReference>
<organism evidence="11 12">
    <name type="scientific">Paraoerskovia sediminicola</name>
    <dbReference type="NCBI Taxonomy" id="1138587"/>
    <lineage>
        <taxon>Bacteria</taxon>
        <taxon>Bacillati</taxon>
        <taxon>Actinomycetota</taxon>
        <taxon>Actinomycetes</taxon>
        <taxon>Micrococcales</taxon>
        <taxon>Cellulomonadaceae</taxon>
        <taxon>Paraoerskovia</taxon>
    </lineage>
</organism>
<evidence type="ECO:0000256" key="8">
    <source>
        <dbReference type="ARBA" id="ARBA00023010"/>
    </source>
</evidence>
<keyword evidence="3" id="KW-0813">Transport</keyword>
<dbReference type="RefSeq" id="WP_286217704.1">
    <property type="nucleotide sequence ID" value="NZ_AP027729.1"/>
</dbReference>
<evidence type="ECO:0000313" key="11">
    <source>
        <dbReference type="EMBL" id="BDZ43480.1"/>
    </source>
</evidence>
<dbReference type="PANTHER" id="PTHR33909">
    <property type="entry name" value="SEC TRANSLOCON ACCESSORY COMPLEX SUBUNIT YAJC"/>
    <property type="match status" value="1"/>
</dbReference>
<feature type="compositionally biased region" description="Basic and acidic residues" evidence="10">
    <location>
        <begin position="160"/>
        <end position="179"/>
    </location>
</feature>
<dbReference type="NCBIfam" id="TIGR00739">
    <property type="entry name" value="yajC"/>
    <property type="match status" value="1"/>
</dbReference>
<dbReference type="Pfam" id="PF02699">
    <property type="entry name" value="YajC"/>
    <property type="match status" value="1"/>
</dbReference>
<evidence type="ECO:0000256" key="10">
    <source>
        <dbReference type="SAM" id="MobiDB-lite"/>
    </source>
</evidence>
<evidence type="ECO:0000313" key="12">
    <source>
        <dbReference type="Proteomes" id="UP001321475"/>
    </source>
</evidence>
<gene>
    <name evidence="11" type="ORF">GCM10025865_27790</name>
</gene>
<name>A0ABN6XFI8_9CELL</name>
<evidence type="ECO:0008006" key="13">
    <source>
        <dbReference type="Google" id="ProtNLM"/>
    </source>
</evidence>
<feature type="compositionally biased region" description="Acidic residues" evidence="10">
    <location>
        <begin position="90"/>
        <end position="106"/>
    </location>
</feature>
<sequence>MELIIFAVLAIGLLFFMSSRTRKQQRAQQDFRSQLQVGTEVMTQSGMYGTVVEIDEVADVITLEAEPGGSRTRWLRAAIGKEVVQHVEEEPVDTDDELDETVEVPDDLSGLPGAQQGDADTERESEGADQDETSERVEVAEGDGTVQDEVVEDDATESADTVHDADTDADTDDRGETKN</sequence>
<keyword evidence="12" id="KW-1185">Reference proteome</keyword>
<keyword evidence="6" id="KW-0653">Protein transport</keyword>
<evidence type="ECO:0000256" key="3">
    <source>
        <dbReference type="ARBA" id="ARBA00022448"/>
    </source>
</evidence>
<keyword evidence="8" id="KW-0811">Translocation</keyword>
<protein>
    <recommendedName>
        <fullName evidence="13">Preprotein translocase subunit YajC</fullName>
    </recommendedName>
</protein>